<protein>
    <submittedName>
        <fullName evidence="2">Uncharacterized protein</fullName>
    </submittedName>
</protein>
<dbReference type="EMBL" id="FTNZ01000004">
    <property type="protein sequence ID" value="SIS34760.1"/>
    <property type="molecule type" value="Genomic_DNA"/>
</dbReference>
<keyword evidence="1" id="KW-0472">Membrane</keyword>
<reference evidence="2 3" key="1">
    <citation type="submission" date="2017-01" db="EMBL/GenBank/DDBJ databases">
        <authorList>
            <person name="Mah S.A."/>
            <person name="Swanson W.J."/>
            <person name="Moy G.W."/>
            <person name="Vacquier V.D."/>
        </authorList>
    </citation>
    <scope>NUCLEOTIDE SEQUENCE [LARGE SCALE GENOMIC DNA]</scope>
    <source>
        <strain evidence="2 3">DSM 16927</strain>
    </source>
</reference>
<accession>A0A1N7ICJ7</accession>
<proteinExistence type="predicted"/>
<dbReference type="STRING" id="112234.SAMN05421768_10499"/>
<evidence type="ECO:0000313" key="3">
    <source>
        <dbReference type="Proteomes" id="UP000186106"/>
    </source>
</evidence>
<dbReference type="AlphaFoldDB" id="A0A1N7ICJ7"/>
<evidence type="ECO:0000256" key="1">
    <source>
        <dbReference type="SAM" id="Phobius"/>
    </source>
</evidence>
<evidence type="ECO:0000313" key="2">
    <source>
        <dbReference type="EMBL" id="SIS34760.1"/>
    </source>
</evidence>
<keyword evidence="1" id="KW-1133">Transmembrane helix</keyword>
<feature type="transmembrane region" description="Helical" evidence="1">
    <location>
        <begin position="37"/>
        <end position="60"/>
    </location>
</feature>
<gene>
    <name evidence="2" type="ORF">SAMN05421768_10499</name>
</gene>
<dbReference type="Proteomes" id="UP000186106">
    <property type="component" value="Unassembled WGS sequence"/>
</dbReference>
<name>A0A1N7ICJ7_9FLAO</name>
<organism evidence="2 3">
    <name type="scientific">Chryseobacterium joostei</name>
    <dbReference type="NCBI Taxonomy" id="112234"/>
    <lineage>
        <taxon>Bacteria</taxon>
        <taxon>Pseudomonadati</taxon>
        <taxon>Bacteroidota</taxon>
        <taxon>Flavobacteriia</taxon>
        <taxon>Flavobacteriales</taxon>
        <taxon>Weeksellaceae</taxon>
        <taxon>Chryseobacterium group</taxon>
        <taxon>Chryseobacterium</taxon>
    </lineage>
</organism>
<sequence>MKNKKLLYITSFLFLIVFFLCFILIQIEVRNTYIDIIYSAVILSTMVTNVALFFNLILMLKDKSKKMIKCNKSNKSKYL</sequence>
<keyword evidence="1" id="KW-0812">Transmembrane</keyword>
<feature type="transmembrane region" description="Helical" evidence="1">
    <location>
        <begin position="7"/>
        <end position="25"/>
    </location>
</feature>